<evidence type="ECO:0000313" key="3">
    <source>
        <dbReference type="EMBL" id="QCT71528.1"/>
    </source>
</evidence>
<proteinExistence type="predicted"/>
<feature type="domain" description="Phage capsid-like C-terminal" evidence="2">
    <location>
        <begin position="98"/>
        <end position="374"/>
    </location>
</feature>
<evidence type="ECO:0000313" key="4">
    <source>
        <dbReference type="Proteomes" id="UP000218387"/>
    </source>
</evidence>
<dbReference type="InterPro" id="IPR054612">
    <property type="entry name" value="Phage_capsid-like_C"/>
</dbReference>
<dbReference type="Gene3D" id="3.30.2400.10">
    <property type="entry name" value="Major capsid protein gp5"/>
    <property type="match status" value="1"/>
</dbReference>
<gene>
    <name evidence="3" type="ORF">CPZ25_009380</name>
</gene>
<dbReference type="Proteomes" id="UP000218387">
    <property type="component" value="Chromosome"/>
</dbReference>
<reference evidence="3 4" key="1">
    <citation type="submission" date="2018-05" db="EMBL/GenBank/DDBJ databases">
        <title>Genome comparison of Eubacterium sp.</title>
        <authorList>
            <person name="Feng Y."/>
            <person name="Sanchez-Andrea I."/>
            <person name="Stams A.J.M."/>
            <person name="De Vos W.M."/>
        </authorList>
    </citation>
    <scope>NUCLEOTIDE SEQUENCE [LARGE SCALE GENOMIC DNA]</scope>
    <source>
        <strain evidence="3 4">YI</strain>
    </source>
</reference>
<comment type="subcellular location">
    <subcellularLocation>
        <location evidence="1">Virion</location>
    </subcellularLocation>
</comment>
<dbReference type="SUPFAM" id="SSF56563">
    <property type="entry name" value="Major capsid protein gp5"/>
    <property type="match status" value="1"/>
</dbReference>
<dbReference type="NCBIfam" id="TIGR01554">
    <property type="entry name" value="major_cap_HK97"/>
    <property type="match status" value="1"/>
</dbReference>
<name>A0A4P9C7L5_EUBML</name>
<dbReference type="RefSeq" id="WP_096920281.1">
    <property type="nucleotide sequence ID" value="NZ_CP029487.1"/>
</dbReference>
<dbReference type="InterPro" id="IPR024455">
    <property type="entry name" value="Phage_capsid"/>
</dbReference>
<organism evidence="3 4">
    <name type="scientific">Eubacterium maltosivorans</name>
    <dbReference type="NCBI Taxonomy" id="2041044"/>
    <lineage>
        <taxon>Bacteria</taxon>
        <taxon>Bacillati</taxon>
        <taxon>Bacillota</taxon>
        <taxon>Clostridia</taxon>
        <taxon>Eubacteriales</taxon>
        <taxon>Eubacteriaceae</taxon>
        <taxon>Eubacterium</taxon>
    </lineage>
</organism>
<evidence type="ECO:0000256" key="1">
    <source>
        <dbReference type="ARBA" id="ARBA00004328"/>
    </source>
</evidence>
<keyword evidence="4" id="KW-1185">Reference proteome</keyword>
<dbReference type="EMBL" id="CP029487">
    <property type="protein sequence ID" value="QCT71528.1"/>
    <property type="molecule type" value="Genomic_DNA"/>
</dbReference>
<protein>
    <submittedName>
        <fullName evidence="3">Phage major capsid protein</fullName>
    </submittedName>
</protein>
<accession>A0A4P9C7L5</accession>
<dbReference type="Pfam" id="PF05065">
    <property type="entry name" value="Phage_capsid"/>
    <property type="match status" value="1"/>
</dbReference>
<evidence type="ECO:0000259" key="2">
    <source>
        <dbReference type="Pfam" id="PF05065"/>
    </source>
</evidence>
<dbReference type="AlphaFoldDB" id="A0A4P9C7L5"/>
<dbReference type="KEGG" id="emt:CPZ25_009380"/>
<sequence>MKSKDMLNAANTEILQRLHTAVKEDNEDAFVQAWTDYANNIQESVLQEARGLVQAQDVAILNSRGVRQLTSEERSFYEKTIEAMRSTSPQQALADLDVVMPKTTIDAIFEDLQQTHELLGAVTFMNTSGLVEYYVNTNTKQLASWSTLTAEITKELASGFKKINLAQNKLSAWIPVAKAMLDLGPVWLDRYVRILLGEAIAYGLEDAIINGDGKDKPIGMIRQVGDGVTVTGGVYPEKAAVPVTSFAPEDYGALVAQMAVTPNGNYRTISEVLLVVNPVDYLKLVLPATTLLKPDGTYANNVLPFPTRIVQSAQMAQGKAVFGLANRYFIGIGTAQSGKIEYSDEYKFLEDERTYLTKLYGHGEPLDNAAFIYADISGLKPVTYKVTTTAGE</sequence>